<evidence type="ECO:0000256" key="3">
    <source>
        <dbReference type="ARBA" id="ARBA00022676"/>
    </source>
</evidence>
<evidence type="ECO:0000256" key="1">
    <source>
        <dbReference type="ARBA" id="ARBA00001478"/>
    </source>
</evidence>
<comment type="function">
    <text evidence="6">Synthesizes alpha-1,4-glucan chains using ADP-glucose.</text>
</comment>
<evidence type="ECO:0000259" key="7">
    <source>
        <dbReference type="Pfam" id="PF08323"/>
    </source>
</evidence>
<organism evidence="8 9">
    <name type="scientific">Spirochaeta africana (strain ATCC 700263 / DSM 8902 / Z-7692)</name>
    <dbReference type="NCBI Taxonomy" id="889378"/>
    <lineage>
        <taxon>Bacteria</taxon>
        <taxon>Pseudomonadati</taxon>
        <taxon>Spirochaetota</taxon>
        <taxon>Spirochaetia</taxon>
        <taxon>Spirochaetales</taxon>
        <taxon>Spirochaetaceae</taxon>
        <taxon>Spirochaeta</taxon>
    </lineage>
</organism>
<dbReference type="GO" id="GO:0004373">
    <property type="term" value="F:alpha-1,4-glucan glucosyltransferase (UDP-glucose donor) activity"/>
    <property type="evidence" value="ECO:0007669"/>
    <property type="project" value="InterPro"/>
</dbReference>
<gene>
    <name evidence="6" type="primary">glgA</name>
    <name evidence="8" type="ordered locus">Spiaf_0790</name>
</gene>
<comment type="similarity">
    <text evidence="2 6">Belongs to the glycosyltransferase 1 family. Bacterial/plant glycogen synthase subfamily.</text>
</comment>
<dbReference type="GO" id="GO:0009011">
    <property type="term" value="F:alpha-1,4-glucan glucosyltransferase (ADP-glucose donor) activity"/>
    <property type="evidence" value="ECO:0007669"/>
    <property type="project" value="UniProtKB-UniRule"/>
</dbReference>
<dbReference type="Proteomes" id="UP000007383">
    <property type="component" value="Chromosome"/>
</dbReference>
<evidence type="ECO:0000256" key="4">
    <source>
        <dbReference type="ARBA" id="ARBA00022679"/>
    </source>
</evidence>
<dbReference type="NCBIfam" id="TIGR02095">
    <property type="entry name" value="glgA"/>
    <property type="match status" value="1"/>
</dbReference>
<evidence type="ECO:0000313" key="9">
    <source>
        <dbReference type="Proteomes" id="UP000007383"/>
    </source>
</evidence>
<dbReference type="EC" id="2.4.1.21" evidence="6"/>
<dbReference type="CDD" id="cd03791">
    <property type="entry name" value="GT5_Glycogen_synthase_DULL1-like"/>
    <property type="match status" value="1"/>
</dbReference>
<dbReference type="AlphaFoldDB" id="H9UH91"/>
<dbReference type="PANTHER" id="PTHR45825">
    <property type="entry name" value="GRANULE-BOUND STARCH SYNTHASE 1, CHLOROPLASTIC/AMYLOPLASTIC"/>
    <property type="match status" value="1"/>
</dbReference>
<dbReference type="HAMAP" id="MF_00484">
    <property type="entry name" value="Glycogen_synth"/>
    <property type="match status" value="1"/>
</dbReference>
<dbReference type="GO" id="GO:0005978">
    <property type="term" value="P:glycogen biosynthetic process"/>
    <property type="evidence" value="ECO:0007669"/>
    <property type="project" value="UniProtKB-UniRule"/>
</dbReference>
<dbReference type="KEGG" id="sfc:Spiaf_0790"/>
<dbReference type="HOGENOM" id="CLU_009583_18_4_12"/>
<evidence type="ECO:0000256" key="6">
    <source>
        <dbReference type="HAMAP-Rule" id="MF_00484"/>
    </source>
</evidence>
<dbReference type="SUPFAM" id="SSF53756">
    <property type="entry name" value="UDP-Glycosyltransferase/glycogen phosphorylase"/>
    <property type="match status" value="1"/>
</dbReference>
<evidence type="ECO:0000313" key="8">
    <source>
        <dbReference type="EMBL" id="AFG36884.1"/>
    </source>
</evidence>
<accession>H9UH91</accession>
<name>H9UH91_SPIAZ</name>
<dbReference type="Pfam" id="PF08323">
    <property type="entry name" value="Glyco_transf_5"/>
    <property type="match status" value="1"/>
</dbReference>
<feature type="binding site" evidence="6">
    <location>
        <position position="11"/>
    </location>
    <ligand>
        <name>ADP-alpha-D-glucose</name>
        <dbReference type="ChEBI" id="CHEBI:57498"/>
    </ligand>
</feature>
<comment type="catalytic activity">
    <reaction evidence="1 6">
        <text>[(1-&gt;4)-alpha-D-glucosyl](n) + ADP-alpha-D-glucose = [(1-&gt;4)-alpha-D-glucosyl](n+1) + ADP + H(+)</text>
        <dbReference type="Rhea" id="RHEA:18189"/>
        <dbReference type="Rhea" id="RHEA-COMP:9584"/>
        <dbReference type="Rhea" id="RHEA-COMP:9587"/>
        <dbReference type="ChEBI" id="CHEBI:15378"/>
        <dbReference type="ChEBI" id="CHEBI:15444"/>
        <dbReference type="ChEBI" id="CHEBI:57498"/>
        <dbReference type="ChEBI" id="CHEBI:456216"/>
        <dbReference type="EC" id="2.4.1.21"/>
    </reaction>
</comment>
<dbReference type="Pfam" id="PF13692">
    <property type="entry name" value="Glyco_trans_1_4"/>
    <property type="match status" value="1"/>
</dbReference>
<keyword evidence="3 6" id="KW-0328">Glycosyltransferase</keyword>
<feature type="domain" description="Starch synthase catalytic" evidence="7">
    <location>
        <begin position="1"/>
        <end position="226"/>
    </location>
</feature>
<keyword evidence="5 6" id="KW-0320">Glycogen biosynthesis</keyword>
<evidence type="ECO:0000256" key="5">
    <source>
        <dbReference type="ARBA" id="ARBA00023056"/>
    </source>
</evidence>
<dbReference type="InterPro" id="IPR011835">
    <property type="entry name" value="GS/SS"/>
</dbReference>
<protein>
    <recommendedName>
        <fullName evidence="6">Glycogen synthase</fullName>
        <ecNumber evidence="6">2.4.1.21</ecNumber>
    </recommendedName>
    <alternativeName>
        <fullName evidence="6">Starch [bacterial glycogen] synthase</fullName>
    </alternativeName>
</protein>
<dbReference type="eggNOG" id="COG0297">
    <property type="taxonomic scope" value="Bacteria"/>
</dbReference>
<proteinExistence type="inferred from homology"/>
<evidence type="ECO:0000256" key="2">
    <source>
        <dbReference type="ARBA" id="ARBA00010281"/>
    </source>
</evidence>
<dbReference type="InterPro" id="IPR013534">
    <property type="entry name" value="Starch_synth_cat_dom"/>
</dbReference>
<dbReference type="UniPathway" id="UPA00164"/>
<dbReference type="EMBL" id="CP003282">
    <property type="protein sequence ID" value="AFG36884.1"/>
    <property type="molecule type" value="Genomic_DNA"/>
</dbReference>
<reference evidence="9" key="1">
    <citation type="journal article" date="2013" name="Stand. Genomic Sci.">
        <title>Complete genome sequence of the halophilic bacterium Spirochaeta africana type strain (Z-7692(T)) from the alkaline Lake Magadi in the East African Rift.</title>
        <authorList>
            <person name="Liolos K."/>
            <person name="Abt B."/>
            <person name="Scheuner C."/>
            <person name="Teshima H."/>
            <person name="Held B."/>
            <person name="Lapidus A."/>
            <person name="Nolan M."/>
            <person name="Lucas S."/>
            <person name="Deshpande S."/>
            <person name="Cheng J.F."/>
            <person name="Tapia R."/>
            <person name="Goodwin L.A."/>
            <person name="Pitluck S."/>
            <person name="Pagani I."/>
            <person name="Ivanova N."/>
            <person name="Mavromatis K."/>
            <person name="Mikhailova N."/>
            <person name="Huntemann M."/>
            <person name="Pati A."/>
            <person name="Chen A."/>
            <person name="Palaniappan K."/>
            <person name="Land M."/>
            <person name="Rohde M."/>
            <person name="Tindall B.J."/>
            <person name="Detter J.C."/>
            <person name="Goker M."/>
            <person name="Bristow J."/>
            <person name="Eisen J.A."/>
            <person name="Markowitz V."/>
            <person name="Hugenholtz P."/>
            <person name="Woyke T."/>
            <person name="Klenk H.P."/>
            <person name="Kyrpides N.C."/>
        </authorList>
    </citation>
    <scope>NUCLEOTIDE SEQUENCE</scope>
    <source>
        <strain evidence="9">ATCC 700263 / DSM 8902 / Z-7692</strain>
    </source>
</reference>
<dbReference type="PATRIC" id="fig|889378.3.peg.794"/>
<dbReference type="Gene3D" id="3.40.50.2000">
    <property type="entry name" value="Glycogen Phosphorylase B"/>
    <property type="match status" value="2"/>
</dbReference>
<dbReference type="PANTHER" id="PTHR45825:SF11">
    <property type="entry name" value="ALPHA AMYLASE DOMAIN-CONTAINING PROTEIN"/>
    <property type="match status" value="1"/>
</dbReference>
<comment type="pathway">
    <text evidence="6">Glycan biosynthesis; glycogen biosynthesis.</text>
</comment>
<dbReference type="STRING" id="889378.Spiaf_0790"/>
<sequence>MVSSEAHPIVKVGGLADAVSALAIQLQQQGVDIRILLPNYRECEFTTEGHTRIDDIVLGGNRYRAQILHSRIGTIPVFLLDIPELYDRSGIYGPRIDAAFEDNLQRFGALCAAAPGICRALDWLPEIVHGHDWQSGLLPQMFAAPHLPKHILTIHNIGYQGDFPLAQLPHTGFSRAFARKHGYLHAHKLNLLAGGIVSADAVTTVSRTYAREIQHHHGFGLEHLVRAHASQVTGITNGMDYQEWNPADDIYLHVGFDIDRMAGKGICKRELQMEFGLEPDPQIPVLGMVSRLVDQKGIVELADPEHGILGRLCRENQLQLVVLGSGEAWCEQELQRQARRCPQFGVHIGFDTAMSHRIAAGADFFLMPSRYEPCGLSQLYAMRYGAVPVATNTGGIADTVIDGRTGILFPKASPRHIYRAIERAVALYVREPDTYAAMQREAMQQRFDWGAAAAEYRQLYHQLQQPDSLRRTRS</sequence>
<keyword evidence="9" id="KW-1185">Reference proteome</keyword>
<keyword evidence="4 6" id="KW-0808">Transferase</keyword>